<evidence type="ECO:0000259" key="6">
    <source>
        <dbReference type="Pfam" id="PF17167"/>
    </source>
</evidence>
<dbReference type="InterPro" id="IPR052047">
    <property type="entry name" value="GH94_Enzymes"/>
</dbReference>
<organism evidence="7 8">
    <name type="scientific">Alicyclobacillus hesperidum</name>
    <dbReference type="NCBI Taxonomy" id="89784"/>
    <lineage>
        <taxon>Bacteria</taxon>
        <taxon>Bacillati</taxon>
        <taxon>Bacillota</taxon>
        <taxon>Bacilli</taxon>
        <taxon>Bacillales</taxon>
        <taxon>Alicyclobacillaceae</taxon>
        <taxon>Alicyclobacillus</taxon>
    </lineage>
</organism>
<dbReference type="Proteomes" id="UP001157137">
    <property type="component" value="Unassembled WGS sequence"/>
</dbReference>
<evidence type="ECO:0000259" key="4">
    <source>
        <dbReference type="Pfam" id="PF06165"/>
    </source>
</evidence>
<feature type="domain" description="Glycosyl hydrolase 94 supersandwich" evidence="4">
    <location>
        <begin position="1892"/>
        <end position="2163"/>
    </location>
</feature>
<dbReference type="EMBL" id="BSRA01000012">
    <property type="protein sequence ID" value="GLV14420.1"/>
    <property type="molecule type" value="Genomic_DNA"/>
</dbReference>
<keyword evidence="3" id="KW-1133">Transmembrane helix</keyword>
<keyword evidence="3" id="KW-0812">Transmembrane</keyword>
<evidence type="ECO:0000256" key="3">
    <source>
        <dbReference type="SAM" id="Phobius"/>
    </source>
</evidence>
<name>A0AA37X376_9BACL</name>
<dbReference type="InterPro" id="IPR019282">
    <property type="entry name" value="Glycoamylase-like_cons_dom"/>
</dbReference>
<dbReference type="CDD" id="cd11756">
    <property type="entry name" value="GH94N_ChvB_NdvB_1_like"/>
    <property type="match status" value="1"/>
</dbReference>
<keyword evidence="2" id="KW-0808">Transferase</keyword>
<dbReference type="InterPro" id="IPR037018">
    <property type="entry name" value="GH65_N"/>
</dbReference>
<dbReference type="CDD" id="cd11753">
    <property type="entry name" value="GH94N_ChvB_NdvB_2_like"/>
    <property type="match status" value="1"/>
</dbReference>
<evidence type="ECO:0000256" key="2">
    <source>
        <dbReference type="ARBA" id="ARBA00022679"/>
    </source>
</evidence>
<feature type="transmembrane region" description="Helical" evidence="3">
    <location>
        <begin position="901"/>
        <end position="921"/>
    </location>
</feature>
<evidence type="ECO:0000256" key="1">
    <source>
        <dbReference type="ARBA" id="ARBA00022676"/>
    </source>
</evidence>
<feature type="transmembrane region" description="Helical" evidence="3">
    <location>
        <begin position="381"/>
        <end position="403"/>
    </location>
</feature>
<keyword evidence="1" id="KW-0328">Glycosyltransferase</keyword>
<dbReference type="GO" id="GO:0030246">
    <property type="term" value="F:carbohydrate binding"/>
    <property type="evidence" value="ECO:0007669"/>
    <property type="project" value="InterPro"/>
</dbReference>
<feature type="transmembrane region" description="Helical" evidence="3">
    <location>
        <begin position="409"/>
        <end position="433"/>
    </location>
</feature>
<dbReference type="GO" id="GO:0016757">
    <property type="term" value="F:glycosyltransferase activity"/>
    <property type="evidence" value="ECO:0007669"/>
    <property type="project" value="UniProtKB-KW"/>
</dbReference>
<dbReference type="InterPro" id="IPR011013">
    <property type="entry name" value="Gal_mutarotase_sf_dom"/>
</dbReference>
<feature type="domain" description="Glycosyl hydrolase 94 catalytic" evidence="6">
    <location>
        <begin position="2177"/>
        <end position="2600"/>
    </location>
</feature>
<dbReference type="SUPFAM" id="SSF48208">
    <property type="entry name" value="Six-hairpin glycosidases"/>
    <property type="match status" value="1"/>
</dbReference>
<evidence type="ECO:0008006" key="9">
    <source>
        <dbReference type="Google" id="ProtNLM"/>
    </source>
</evidence>
<dbReference type="SMART" id="SM01068">
    <property type="entry name" value="CBM_X"/>
    <property type="match status" value="2"/>
</dbReference>
<dbReference type="Pfam" id="PF17167">
    <property type="entry name" value="Glyco_hydro_94"/>
    <property type="match status" value="1"/>
</dbReference>
<dbReference type="Gene3D" id="1.50.10.140">
    <property type="match status" value="1"/>
</dbReference>
<reference evidence="7" key="1">
    <citation type="submission" date="2023-02" db="EMBL/GenBank/DDBJ databases">
        <title>Proposal of a novel subspecies: Alicyclobacillus hesperidum subspecies aegle.</title>
        <authorList>
            <person name="Goto K."/>
            <person name="Fujii T."/>
            <person name="Yasui K."/>
            <person name="Mochida K."/>
            <person name="Kato-Tanaka Y."/>
            <person name="Morohoshi S."/>
            <person name="An S.Y."/>
            <person name="Kasai H."/>
            <person name="Yokota A."/>
        </authorList>
    </citation>
    <scope>NUCLEOTIDE SEQUENCE</scope>
    <source>
        <strain evidence="7">DSM 12766</strain>
    </source>
</reference>
<dbReference type="InterPro" id="IPR037824">
    <property type="entry name" value="GH94N_2_NdvB"/>
</dbReference>
<dbReference type="InterPro" id="IPR033432">
    <property type="entry name" value="GH94_catalytic"/>
</dbReference>
<gene>
    <name evidence="7" type="ORF">Heshes_21040</name>
</gene>
<evidence type="ECO:0000313" key="8">
    <source>
        <dbReference type="Proteomes" id="UP001157137"/>
    </source>
</evidence>
<dbReference type="InterPro" id="IPR037820">
    <property type="entry name" value="GH94N_NdvB"/>
</dbReference>
<accession>A0AA37X376</accession>
<dbReference type="PANTHER" id="PTHR37469">
    <property type="entry name" value="CELLOBIONIC ACID PHOSPHORYLASE-RELATED"/>
    <property type="match status" value="1"/>
</dbReference>
<sequence length="2691" mass="302903">MILTDTELQVRAHEFALTDEIDRSRNKGAQLWPDVRRQVAQLRSFASLLEQKRSACAQPAEDWLLDHVAFIEMQAQVAEREWPRKTLCRLPHLHGAGRLRVLALCDDYLDSVDGRYDEHTFVVYIQAFQEVAVLTAVECATLPNALRVAIIERLAASMAEVRRRHEVCHDIERLLDDVGKTGPDEQKVRRLLERRTGGRPLSPVELVHFVHHLSEWEPDIQVVRDWLTLHIENNSESLERIVSLEHQLQAELQVRCGNLVQSLHRLERLAWRSIFSRICRVDQIFMCDPTGDYPRLDANSQDVLRERVVRLAERLRIPEALIAETSVRLAEGAISQGQADREAFFGHYLVDVHGLATLRRALAQHIKPRRLPELAARQRPLLSYLAGAGVLFIALLAVVSNWLTGGFSLPIASICAVIAALLLPVSEWVVVLVHEVIVRCVRPVPLLRYDFSEGLPEEARTMVVMPVIWSSVEDVDDAVNQLLVHHLANRGDYIHFAILADYPDASSRTCETDRELLERAIERIAALQKEYGQHRFYLFHRDRTWNPVDRVYMGWERKRGKLVEFVELLRGKRDTNFTTVLGDTSILGAVRYVFTVDLDTKLPIGVVNRMVGTIHLPYNRPRLNRDGTRVEAGYGVLQPAVSVSHASTQRSRFAALWSGETGIDPYAFAVANPYQDWFGQALFVGKGVFAVDAFYHALVDRIPDNRVLSHDILEGGFLRAGLVADIEVVEDQPATVYAHQRRAHRWIRGDWQLLYWLRRICRDRGGQRRKVDLCGLTRWQIVDHARRSLLPPALFAVLWLAVGGVLPGPAWAWGSVVLVSLFAPFLRGLEATVTSAPPNWRPAAFTCGQNFVQFALLPWTTAVNIDAVARALYRMCISRRKLLEWVPSAHMERGRWRSHTLLYAPVGYGLTVLCCITALWQPTLGRLTLAVVLLCAWLPGHLLAAWLSRKPQIDNRSELIAQHADELRELGKEIWSFYERYVTADDNWLPPDNVQFEPVERIAHRTSPTNIGLYLMCVVAARDLQIIDTGTMVGRLESALRSIASLETWHGHLYNWYDTQSKAPLPPRYVSTVDSGNFVASLIVVYQALAEWAESETVFHERLHALRKAVWRIVEDTDFRPLYSPAERLFALGFHVDRNERESILYDLLASEARQASFVAIALGQIPVSHWFTLSRTMTMANGWRTLLSWSGTMFEYLMPSLIMRHDRNTIWAYTYQGVIRRQQSYADARRVPLGISESGYYAFDYQLNYQYRAFGVPGLGLDRGLERQLVVAPYAALLALPLAPEASLQSLRQFAKLGAKGAYGYYEAVDFTPERMPPGRTFEVIQSFMAHHQGMGMLAITNALLDDVMIRRFHAVPEVQATDYILQERIPRKVALLERPANSVYLPNFDQPLQDGERRLTEADGWEVNALANGSLAVVTTARGESSLRWRGIAVTRWREDRHLQLSGPVMYIHDVDSELAWSATAYPAVLGGPIDVCFRPDKSQFQRCVADIESKLEVVIAPEQDVELRRLELKNTSERPRTLEVTSFVELCLTDPAADLAHPAFAKLFVETGHDEQTGFLFAKRRRRSDQDDEVWAVHTLYAVEREGEPYEFETDRAAFIGRGNGLDTPQGLAGRLAGTTGSVADPAFVIRRRLHLGPGESAVLYALTSVANAREHAFAAASALREARQAERAFQLAWVRAQIDLRHAHLSVKQSIDAQRIAAHLLRPSALPSARKRAIEANQLGQSALWAHGLGGDVPILAVSFTSPADLSFVVLVARMHQYLCRQGIAVDLAVIDETKGGYHDALVDQIRDALARRGIAPLTRVAFLKSEQLSSAERTLLAAVVRVWLRAGGPSVAAQLRELLPDGKTERLDGKPLSLRERRKELSRHIDGEFANGYGAFVDGGTAYQICVQPGAHLLRPWTNVIANPQFGCLITELGTGYTWWRNSRECKLTPWNNDPVLDPPGECLYIRDLDTGQLLSATPKPAGGELTYTVTHRFGGTRFAATADSLEWTFDIGVPTSDPVKLMRLVVRNTSNQTRRLAISYYAEWVLGVTREGQSSFVVSDWDEESATLVARNTYQEAFRSAIAFLHMAGDHLGEPEWTADRDRFFGDAGSFARPSGLVERHFAVKGGAVPNACGVVKREIEIQPGSEATIIVLLGCAESVDEVRNLVRTYRDPLACAEAFAETAALWQETLGKVQVATPDRSFDILMNGWLLYQALACRLWARTAFYQAGGAFGFRDQLQDALSLLHADPSYLRAQIVRNASHQYEEGDVQHWWHEETGKGIRTKFSDDLLWLPYAVSRYVEHTGDNSILAVRVPFLTSRPLAEDELERYEDTVVGDTSGTIAEHCLRAVLRALRFGEHGLPLIGIGDWNDGLSRVGAEGRGESVWLAWFLINVIDRMLDLHDPVFSVDIRLRLRNVRDQLAHNVNEHAWDGVWYRRAFTDAGRWLGSIVDRECRIDAIAQSWSVISGAAPPERQQRAMRSFDRELVDRSLQVARLLTPAFDATDPSPGYIQGYPPGIRENGGQYTHGVIWSIVAWARLGRSDKAYELFTMLNPIHHTKTRREVETYGNEPYVMTADIYTASPHPGRAGWSWYTGAAGWMYQAGLEAILGVVRRADRLYIRPCVPPEWDEFTIEYRYHSATYRIRVRCEAGVEAHAAAGLWTLDGQSLATDYLVLADDGREHDVSLIIGVEPEQVTGTGSL</sequence>
<dbReference type="Gene3D" id="2.60.420.10">
    <property type="entry name" value="Maltose phosphorylase, domain 3"/>
    <property type="match status" value="1"/>
</dbReference>
<feature type="transmembrane region" description="Helical" evidence="3">
    <location>
        <begin position="788"/>
        <end position="806"/>
    </location>
</feature>
<dbReference type="RefSeq" id="WP_284227459.1">
    <property type="nucleotide sequence ID" value="NZ_BSRA01000012.1"/>
</dbReference>
<dbReference type="GO" id="GO:0005975">
    <property type="term" value="P:carbohydrate metabolic process"/>
    <property type="evidence" value="ECO:0007669"/>
    <property type="project" value="InterPro"/>
</dbReference>
<dbReference type="InterPro" id="IPR012341">
    <property type="entry name" value="6hp_glycosidase-like_sf"/>
</dbReference>
<proteinExistence type="predicted"/>
<dbReference type="Gene3D" id="1.50.10.10">
    <property type="match status" value="1"/>
</dbReference>
<feature type="domain" description="Glycoamylase-like" evidence="5">
    <location>
        <begin position="1149"/>
        <end position="1356"/>
    </location>
</feature>
<dbReference type="Pfam" id="PF06165">
    <property type="entry name" value="GH94_b-supersand"/>
    <property type="match status" value="2"/>
</dbReference>
<comment type="caution">
    <text evidence="7">The sequence shown here is derived from an EMBL/GenBank/DDBJ whole genome shotgun (WGS) entry which is preliminary data.</text>
</comment>
<evidence type="ECO:0000259" key="5">
    <source>
        <dbReference type="Pfam" id="PF10091"/>
    </source>
</evidence>
<dbReference type="Gene3D" id="2.70.98.40">
    <property type="entry name" value="Glycoside hydrolase, family 65, N-terminal domain"/>
    <property type="match status" value="2"/>
</dbReference>
<dbReference type="PANTHER" id="PTHR37469:SF2">
    <property type="entry name" value="CELLOBIONIC ACID PHOSPHORYLASE"/>
    <property type="match status" value="1"/>
</dbReference>
<dbReference type="Pfam" id="PF10091">
    <property type="entry name" value="Glycoamylase"/>
    <property type="match status" value="1"/>
</dbReference>
<dbReference type="InterPro" id="IPR008928">
    <property type="entry name" value="6-hairpin_glycosidase_sf"/>
</dbReference>
<evidence type="ECO:0000313" key="7">
    <source>
        <dbReference type="EMBL" id="GLV14420.1"/>
    </source>
</evidence>
<protein>
    <recommendedName>
        <fullName evidence="9">Cyclic beta-1,2-glucan synthetase</fullName>
    </recommendedName>
</protein>
<dbReference type="InterPro" id="IPR010383">
    <property type="entry name" value="Glyco_hydrolase_94_b-supersand"/>
</dbReference>
<dbReference type="SUPFAM" id="SSF74650">
    <property type="entry name" value="Galactose mutarotase-like"/>
    <property type="match status" value="2"/>
</dbReference>
<feature type="domain" description="Glycosyl hydrolase 94 supersandwich" evidence="4">
    <location>
        <begin position="1408"/>
        <end position="1668"/>
    </location>
</feature>
<keyword evidence="3" id="KW-0472">Membrane</keyword>